<dbReference type="Proteomes" id="UP000823860">
    <property type="component" value="Unassembled WGS sequence"/>
</dbReference>
<sequence length="109" mass="12006">MTENEDQLIGQFLAPARRDIPDNGFTRRVMQRVPDRRDRLARVWTCTGFTLAIALFLALDGVRVVWQSLQEALDGVLAQGLPADADPRALLVAGAVLLFLGYKKIASLA</sequence>
<accession>A0A9D2HTT0</accession>
<protein>
    <submittedName>
        <fullName evidence="2">DUF5056 domain-containing protein</fullName>
    </submittedName>
</protein>
<keyword evidence="1" id="KW-0812">Transmembrane</keyword>
<gene>
    <name evidence="2" type="ORF">H9785_11120</name>
</gene>
<dbReference type="Pfam" id="PF16479">
    <property type="entry name" value="DUF5056"/>
    <property type="match status" value="1"/>
</dbReference>
<keyword evidence="1" id="KW-1133">Transmembrane helix</keyword>
<reference evidence="2" key="2">
    <citation type="submission" date="2021-04" db="EMBL/GenBank/DDBJ databases">
        <authorList>
            <person name="Gilroy R."/>
        </authorList>
    </citation>
    <scope>NUCLEOTIDE SEQUENCE</scope>
    <source>
        <strain evidence="2">ChiHecec1B25-7008</strain>
    </source>
</reference>
<dbReference type="EMBL" id="DWZE01000136">
    <property type="protein sequence ID" value="HJA84501.1"/>
    <property type="molecule type" value="Genomic_DNA"/>
</dbReference>
<reference evidence="2" key="1">
    <citation type="journal article" date="2021" name="PeerJ">
        <title>Extensive microbial diversity within the chicken gut microbiome revealed by metagenomics and culture.</title>
        <authorList>
            <person name="Gilroy R."/>
            <person name="Ravi A."/>
            <person name="Getino M."/>
            <person name="Pursley I."/>
            <person name="Horton D.L."/>
            <person name="Alikhan N.F."/>
            <person name="Baker D."/>
            <person name="Gharbi K."/>
            <person name="Hall N."/>
            <person name="Watson M."/>
            <person name="Adriaenssens E.M."/>
            <person name="Foster-Nyarko E."/>
            <person name="Jarju S."/>
            <person name="Secka A."/>
            <person name="Antonio M."/>
            <person name="Oren A."/>
            <person name="Chaudhuri R.R."/>
            <person name="La Ragione R."/>
            <person name="Hildebrand F."/>
            <person name="Pallen M.J."/>
        </authorList>
    </citation>
    <scope>NUCLEOTIDE SEQUENCE</scope>
    <source>
        <strain evidence="2">ChiHecec1B25-7008</strain>
    </source>
</reference>
<name>A0A9D2HTT0_9BACE</name>
<feature type="transmembrane region" description="Helical" evidence="1">
    <location>
        <begin position="89"/>
        <end position="106"/>
    </location>
</feature>
<evidence type="ECO:0000256" key="1">
    <source>
        <dbReference type="SAM" id="Phobius"/>
    </source>
</evidence>
<keyword evidence="1" id="KW-0472">Membrane</keyword>
<evidence type="ECO:0000313" key="2">
    <source>
        <dbReference type="EMBL" id="HJA84501.1"/>
    </source>
</evidence>
<feature type="transmembrane region" description="Helical" evidence="1">
    <location>
        <begin position="40"/>
        <end position="59"/>
    </location>
</feature>
<dbReference type="AlphaFoldDB" id="A0A9D2HTT0"/>
<comment type="caution">
    <text evidence="2">The sequence shown here is derived from an EMBL/GenBank/DDBJ whole genome shotgun (WGS) entry which is preliminary data.</text>
</comment>
<organism evidence="2 3">
    <name type="scientific">Candidatus Bacteroides intestinavium</name>
    <dbReference type="NCBI Taxonomy" id="2838469"/>
    <lineage>
        <taxon>Bacteria</taxon>
        <taxon>Pseudomonadati</taxon>
        <taxon>Bacteroidota</taxon>
        <taxon>Bacteroidia</taxon>
        <taxon>Bacteroidales</taxon>
        <taxon>Bacteroidaceae</taxon>
        <taxon>Bacteroides</taxon>
    </lineage>
</organism>
<proteinExistence type="predicted"/>
<dbReference type="InterPro" id="IPR032129">
    <property type="entry name" value="DUF5056"/>
</dbReference>
<evidence type="ECO:0000313" key="3">
    <source>
        <dbReference type="Proteomes" id="UP000823860"/>
    </source>
</evidence>